<dbReference type="ZFIN" id="ZDB-GENE-081022-56">
    <property type="gene designation" value="zgc:194114"/>
</dbReference>
<feature type="compositionally biased region" description="Basic and acidic residues" evidence="1">
    <location>
        <begin position="130"/>
        <end position="142"/>
    </location>
</feature>
<evidence type="ECO:0000313" key="5">
    <source>
        <dbReference type="RefSeq" id="NP_001129457.1"/>
    </source>
</evidence>
<protein>
    <submittedName>
        <fullName evidence="5">Uncharacterized protein LOC100005599</fullName>
    </submittedName>
    <submittedName>
        <fullName evidence="3">Zgc:194114</fullName>
    </submittedName>
</protein>
<feature type="region of interest" description="Disordered" evidence="1">
    <location>
        <begin position="64"/>
        <end position="90"/>
    </location>
</feature>
<dbReference type="GeneID" id="100005599"/>
<evidence type="ECO:0000313" key="6">
    <source>
        <dbReference type="ZFIN" id="ZDB-GENE-081022-56"/>
    </source>
</evidence>
<accession>B3DHC3</accession>
<dbReference type="EMBL" id="BC162698">
    <property type="protein sequence ID" value="AAI62698.1"/>
    <property type="molecule type" value="mRNA"/>
</dbReference>
<dbReference type="EMBL" id="BC162713">
    <property type="protein sequence ID" value="AAI62713.1"/>
    <property type="molecule type" value="mRNA"/>
</dbReference>
<sequence>MAIVVNQKLVWRFPPRSFNYWWYTDGWYVWAKADKMLAQYQPKKVSFADESCLNQHEEELYALQTSLSPPQRSVHRYSDPYSPSERPSEPFTWRDQVKARQKTHVRSRRKIACSWLARVARFFLKPFRKTRAESPDSDRGPEEQETCAASQATPRPARKHVQWPDTDRSCFHYRPKFTGSLRERFRWRENRKLNQEENIHMRAGIFFPRGPGLISRTFTSLKISVLTSLHLYPPPASRMKSCLKTRTDEASSSSATAGARFISTLEVQLN</sequence>
<gene>
    <name evidence="2" type="primary">LOC100005599</name>
    <name evidence="5" type="synonym">zgc:194129</name>
    <name evidence="5 6" type="ORF">zgc:194114</name>
</gene>
<dbReference type="RefSeq" id="NP_001129457.1">
    <property type="nucleotide sequence ID" value="NM_001135985.1"/>
</dbReference>
<dbReference type="HOGENOM" id="CLU_1030398_0_0_1"/>
<name>B3DHA8_DANRE</name>
<dbReference type="EMBL" id="CR936967">
    <property type="status" value="NOT_ANNOTATED_CDS"/>
    <property type="molecule type" value="Genomic_DNA"/>
</dbReference>
<reference evidence="2" key="1">
    <citation type="submission" date="2008-04" db="EMBL/GenBank/DDBJ databases">
        <authorList>
            <consortium name="NIH - Zebrafish Gene Collection (ZGC) project"/>
        </authorList>
    </citation>
    <scope>NUCLEOTIDE SEQUENCE [LARGE SCALE MRNA]</scope>
</reference>
<reference evidence="3 4" key="3">
    <citation type="journal article" date="2013" name="Nature">
        <title>The zebrafish reference genome sequence and its relationship to the human genome.</title>
        <authorList>
            <consortium name="Genome Reference Consortium Zebrafish"/>
            <person name="Howe K."/>
            <person name="Clark M.D."/>
            <person name="Torroja C.F."/>
            <person name="Torrance J."/>
            <person name="Berthelot C."/>
            <person name="Muffato M."/>
            <person name="Collins J.E."/>
            <person name="Humphray S."/>
            <person name="McLaren K."/>
            <person name="Matthews L."/>
            <person name="McLaren S."/>
            <person name="Sealy I."/>
            <person name="Caccamo M."/>
            <person name="Churcher C."/>
            <person name="Scott C."/>
            <person name="Barrett J.C."/>
            <person name="Koch R."/>
            <person name="Rauch G.J."/>
            <person name="White S."/>
            <person name="Chow W."/>
            <person name="Kilian B."/>
            <person name="Quintais L.T."/>
            <person name="Guerra-Assuncao J.A."/>
            <person name="Zhou Y."/>
            <person name="Gu Y."/>
            <person name="Yen J."/>
            <person name="Vogel J.H."/>
            <person name="Eyre T."/>
            <person name="Redmond S."/>
            <person name="Banerjee R."/>
            <person name="Chi J."/>
            <person name="Fu B."/>
            <person name="Langley E."/>
            <person name="Maguire S.F."/>
            <person name="Laird G.K."/>
            <person name="Lloyd D."/>
            <person name="Kenyon E."/>
            <person name="Donaldson S."/>
            <person name="Sehra H."/>
            <person name="Almeida-King J."/>
            <person name="Loveland J."/>
            <person name="Trevanion S."/>
            <person name="Jones M."/>
            <person name="Quail M."/>
            <person name="Willey D."/>
            <person name="Hunt A."/>
            <person name="Burton J."/>
            <person name="Sims S."/>
            <person name="McLay K."/>
            <person name="Plumb B."/>
            <person name="Davis J."/>
            <person name="Clee C."/>
            <person name="Oliver K."/>
            <person name="Clark R."/>
            <person name="Riddle C."/>
            <person name="Elliot D."/>
            <person name="Eliott D."/>
            <person name="Threadgold G."/>
            <person name="Harden G."/>
            <person name="Ware D."/>
            <person name="Begum S."/>
            <person name="Mortimore B."/>
            <person name="Mortimer B."/>
            <person name="Kerry G."/>
            <person name="Heath P."/>
            <person name="Phillimore B."/>
            <person name="Tracey A."/>
            <person name="Corby N."/>
            <person name="Dunn M."/>
            <person name="Johnson C."/>
            <person name="Wood J."/>
            <person name="Clark S."/>
            <person name="Pelan S."/>
            <person name="Griffiths G."/>
            <person name="Smith M."/>
            <person name="Glithero R."/>
            <person name="Howden P."/>
            <person name="Barker N."/>
            <person name="Lloyd C."/>
            <person name="Stevens C."/>
            <person name="Harley J."/>
            <person name="Holt K."/>
            <person name="Panagiotidis G."/>
            <person name="Lovell J."/>
            <person name="Beasley H."/>
            <person name="Henderson C."/>
            <person name="Gordon D."/>
            <person name="Auger K."/>
            <person name="Wright D."/>
            <person name="Collins J."/>
            <person name="Raisen C."/>
            <person name="Dyer L."/>
            <person name="Leung K."/>
            <person name="Robertson L."/>
            <person name="Ambridge K."/>
            <person name="Leongamornlert D."/>
            <person name="McGuire S."/>
            <person name="Gilderthorp R."/>
            <person name="Griffiths C."/>
            <person name="Manthravadi D."/>
            <person name="Nichol S."/>
            <person name="Barker G."/>
            <person name="Whitehead S."/>
            <person name="Kay M."/>
            <person name="Brown J."/>
            <person name="Murnane C."/>
            <person name="Gray E."/>
            <person name="Humphries M."/>
            <person name="Sycamore N."/>
            <person name="Barker D."/>
            <person name="Saunders D."/>
            <person name="Wallis J."/>
            <person name="Babbage A."/>
            <person name="Hammond S."/>
            <person name="Mashreghi-Mohammadi M."/>
            <person name="Barr L."/>
            <person name="Martin S."/>
            <person name="Wray P."/>
            <person name="Ellington A."/>
            <person name="Matthews N."/>
            <person name="Ellwood M."/>
            <person name="Woodmansey R."/>
            <person name="Clark G."/>
            <person name="Cooper J."/>
            <person name="Cooper J."/>
            <person name="Tromans A."/>
            <person name="Grafham D."/>
            <person name="Skuce C."/>
            <person name="Pandian R."/>
            <person name="Andrews R."/>
            <person name="Harrison E."/>
            <person name="Kimberley A."/>
            <person name="Garnett J."/>
            <person name="Fosker N."/>
            <person name="Hall R."/>
            <person name="Garner P."/>
            <person name="Kelly D."/>
            <person name="Bird C."/>
            <person name="Palmer S."/>
            <person name="Gehring I."/>
            <person name="Berger A."/>
            <person name="Dooley C.M."/>
            <person name="Ersan-Urun Z."/>
            <person name="Eser C."/>
            <person name="Geiger H."/>
            <person name="Geisler M."/>
            <person name="Karotki L."/>
            <person name="Kirn A."/>
            <person name="Konantz J."/>
            <person name="Konantz M."/>
            <person name="Oberlander M."/>
            <person name="Rudolph-Geiger S."/>
            <person name="Teucke M."/>
            <person name="Lanz C."/>
            <person name="Raddatz G."/>
            <person name="Osoegawa K."/>
            <person name="Zhu B."/>
            <person name="Rapp A."/>
            <person name="Widaa S."/>
            <person name="Langford C."/>
            <person name="Yang F."/>
            <person name="Schuster S.C."/>
            <person name="Carter N.P."/>
            <person name="Harrow J."/>
            <person name="Ning Z."/>
            <person name="Herrero J."/>
            <person name="Searle S.M."/>
            <person name="Enright A."/>
            <person name="Geisler R."/>
            <person name="Plasterk R.H."/>
            <person name="Lee C."/>
            <person name="Westerfield M."/>
            <person name="de Jong P.J."/>
            <person name="Zon L.I."/>
            <person name="Postlethwait J.H."/>
            <person name="Nusslein-Volhard C."/>
            <person name="Hubbard T.J."/>
            <person name="Roest Crollius H."/>
            <person name="Rogers J."/>
            <person name="Stemple D.L."/>
        </authorList>
    </citation>
    <scope>NUCLEOTIDE SEQUENCE [LARGE SCALE GENOMIC DNA]</scope>
    <source>
        <strain evidence="3">Tuebingen</strain>
    </source>
</reference>
<evidence type="ECO:0000313" key="2">
    <source>
        <dbReference type="EMBL" id="AAI62713.1"/>
    </source>
</evidence>
<evidence type="ECO:0000256" key="1">
    <source>
        <dbReference type="SAM" id="MobiDB-lite"/>
    </source>
</evidence>
<accession>B3DHA8</accession>
<dbReference type="Ensembl" id="ENSDART00000115158.2">
    <property type="protein sequence ID" value="ENSDARP00000102752.1"/>
    <property type="gene ID" value="ENSDARG00000074950.2"/>
</dbReference>
<evidence type="ECO:0000313" key="3">
    <source>
        <dbReference type="Ensembl" id="ENSDARP00000102752"/>
    </source>
</evidence>
<reference evidence="3" key="2">
    <citation type="submission" date="2011-06" db="UniProtKB">
        <authorList>
            <consortium name="Ensembl"/>
        </authorList>
    </citation>
    <scope>IDENTIFICATION</scope>
    <source>
        <strain evidence="3">Tuebingen</strain>
    </source>
</reference>
<reference evidence="5" key="4">
    <citation type="journal article" date="2016" name="BMC Genomics">
        <title>Gene evolution and gene expression after whole genome duplication in fish: the PhyloFish database.</title>
        <authorList>
            <person name="Pasquier J."/>
            <person name="Cabau C."/>
            <person name="Nguyen T."/>
            <person name="Jouanno E."/>
            <person name="Severac D."/>
            <person name="Braasch I."/>
            <person name="Journot L."/>
            <person name="Pontarotti P."/>
            <person name="Klopp C."/>
            <person name="Postlethwait J.H."/>
            <person name="Guiguen Y."/>
            <person name="Bobe J."/>
        </authorList>
    </citation>
    <scope>NUCLEOTIDE SEQUENCE</scope>
</reference>
<dbReference type="Bgee" id="ENSDARG00000074950">
    <property type="expression patterns" value="Expressed in testis and 6 other cell types or tissues"/>
</dbReference>
<evidence type="ECO:0000313" key="4">
    <source>
        <dbReference type="Proteomes" id="UP000000437"/>
    </source>
</evidence>
<proteinExistence type="evidence at transcript level"/>
<feature type="region of interest" description="Disordered" evidence="1">
    <location>
        <begin position="130"/>
        <end position="161"/>
    </location>
</feature>
<keyword evidence="4" id="KW-1185">Reference proteome</keyword>
<dbReference type="AlphaFoldDB" id="B3DHA8"/>
<dbReference type="Proteomes" id="UP000000437">
    <property type="component" value="Chromosome 15"/>
</dbReference>
<dbReference type="PaxDb" id="7955-ENSDARP00000102752"/>
<organism evidence="2">
    <name type="scientific">Danio rerio</name>
    <name type="common">Zebrafish</name>
    <name type="synonym">Brachydanio rerio</name>
    <dbReference type="NCBI Taxonomy" id="7955"/>
    <lineage>
        <taxon>Eukaryota</taxon>
        <taxon>Metazoa</taxon>
        <taxon>Chordata</taxon>
        <taxon>Craniata</taxon>
        <taxon>Vertebrata</taxon>
        <taxon>Euteleostomi</taxon>
        <taxon>Actinopterygii</taxon>
        <taxon>Neopterygii</taxon>
        <taxon>Teleostei</taxon>
        <taxon>Ostariophysi</taxon>
        <taxon>Cypriniformes</taxon>
        <taxon>Danionidae</taxon>
        <taxon>Danioninae</taxon>
        <taxon>Danio</taxon>
    </lineage>
</organism>
<dbReference type="KEGG" id="dre:100005599"/>
<dbReference type="AGR" id="ZFIN:ZDB-GENE-081022-56"/>
<reference evidence="5" key="5">
    <citation type="submission" date="2025-04" db="UniProtKB">
        <authorList>
            <consortium name="RefSeq"/>
        </authorList>
    </citation>
    <scope>IDENTIFICATION</scope>
</reference>